<feature type="binding site" evidence="19">
    <location>
        <position position="111"/>
    </location>
    <ligand>
        <name>GTP</name>
        <dbReference type="ChEBI" id="CHEBI:37565"/>
    </ligand>
</feature>
<dbReference type="AlphaFoldDB" id="A0A5B9QHB0"/>
<feature type="binding site" evidence="19">
    <location>
        <position position="82"/>
    </location>
    <ligand>
        <name>GTP</name>
        <dbReference type="ChEBI" id="CHEBI:37565"/>
    </ligand>
</feature>
<organism evidence="20 21">
    <name type="scientific">Roseimaritima ulvae</name>
    <dbReference type="NCBI Taxonomy" id="980254"/>
    <lineage>
        <taxon>Bacteria</taxon>
        <taxon>Pseudomonadati</taxon>
        <taxon>Planctomycetota</taxon>
        <taxon>Planctomycetia</taxon>
        <taxon>Pirellulales</taxon>
        <taxon>Pirellulaceae</taxon>
        <taxon>Roseimaritima</taxon>
    </lineage>
</organism>
<dbReference type="InterPro" id="IPR027417">
    <property type="entry name" value="P-loop_NTPase"/>
</dbReference>
<evidence type="ECO:0000313" key="21">
    <source>
        <dbReference type="Proteomes" id="UP000325286"/>
    </source>
</evidence>
<dbReference type="GO" id="GO:0008820">
    <property type="term" value="F:cobinamide phosphate guanylyltransferase activity"/>
    <property type="evidence" value="ECO:0007669"/>
    <property type="project" value="UniProtKB-EC"/>
</dbReference>
<comment type="catalytic activity">
    <reaction evidence="1">
        <text>adenosylcob(III)inamide + ATP = adenosylcob(III)inamide phosphate + ADP + H(+)</text>
        <dbReference type="Rhea" id="RHEA:15769"/>
        <dbReference type="ChEBI" id="CHEBI:2480"/>
        <dbReference type="ChEBI" id="CHEBI:15378"/>
        <dbReference type="ChEBI" id="CHEBI:30616"/>
        <dbReference type="ChEBI" id="CHEBI:58502"/>
        <dbReference type="ChEBI" id="CHEBI:456216"/>
        <dbReference type="EC" id="2.7.1.156"/>
    </reaction>
</comment>
<feature type="binding site" evidence="19">
    <location>
        <begin position="28"/>
        <end position="35"/>
    </location>
    <ligand>
        <name>GTP</name>
        <dbReference type="ChEBI" id="CHEBI:37565"/>
    </ligand>
</feature>
<dbReference type="RefSeq" id="WP_068134773.1">
    <property type="nucleotide sequence ID" value="NZ_CP042914.1"/>
</dbReference>
<dbReference type="GO" id="GO:0043752">
    <property type="term" value="F:adenosylcobinamide kinase activity"/>
    <property type="evidence" value="ECO:0007669"/>
    <property type="project" value="UniProtKB-EC"/>
</dbReference>
<keyword evidence="11 20" id="KW-0808">Transferase</keyword>
<dbReference type="EMBL" id="CP042914">
    <property type="protein sequence ID" value="QEG38214.1"/>
    <property type="molecule type" value="Genomic_DNA"/>
</dbReference>
<dbReference type="Pfam" id="PF02283">
    <property type="entry name" value="CobU"/>
    <property type="match status" value="1"/>
</dbReference>
<evidence type="ECO:0000256" key="7">
    <source>
        <dbReference type="ARBA" id="ARBA00007490"/>
    </source>
</evidence>
<feature type="binding site" evidence="19">
    <location>
        <begin position="71"/>
        <end position="74"/>
    </location>
    <ligand>
        <name>GTP</name>
        <dbReference type="ChEBI" id="CHEBI:37565"/>
    </ligand>
</feature>
<dbReference type="KEGG" id="rul:UC8_01680"/>
<sequence length="230" mass="24635">MMHSTVQPEPGNAAAATSNEGSLTLVLGGVRSGKSAFAQSLAARLGGERVLFVATAQPHDDEMQRRIDHHRRSRSAAWQTLEQSLHVGQGIANYLSEENSQAATPPVILLDCLTLLVSNVMCDDEQNCQDADELERRVRSEVDALIEVATNHPTHLIIVSGEVGSGVVPEHAMGRLFRDLLGMGNQQLAAVATSTYLMVAGLAIDATRLSTSVEQAADLVNATSRQESRV</sequence>
<reference evidence="20 21" key="1">
    <citation type="submission" date="2019-08" db="EMBL/GenBank/DDBJ databases">
        <title>Deep-cultivation of Planctomycetes and their phenomic and genomic characterization uncovers novel biology.</title>
        <authorList>
            <person name="Wiegand S."/>
            <person name="Jogler M."/>
            <person name="Boedeker C."/>
            <person name="Pinto D."/>
            <person name="Vollmers J."/>
            <person name="Rivas-Marin E."/>
            <person name="Kohn T."/>
            <person name="Peeters S.H."/>
            <person name="Heuer A."/>
            <person name="Rast P."/>
            <person name="Oberbeckmann S."/>
            <person name="Bunk B."/>
            <person name="Jeske O."/>
            <person name="Meyerdierks A."/>
            <person name="Storesund J.E."/>
            <person name="Kallscheuer N."/>
            <person name="Luecker S."/>
            <person name="Lage O.M."/>
            <person name="Pohl T."/>
            <person name="Merkel B.J."/>
            <person name="Hornburger P."/>
            <person name="Mueller R.-W."/>
            <person name="Bruemmer F."/>
            <person name="Labrenz M."/>
            <person name="Spormann A.M."/>
            <person name="Op den Camp H."/>
            <person name="Overmann J."/>
            <person name="Amann R."/>
            <person name="Jetten M.S.M."/>
            <person name="Mascher T."/>
            <person name="Medema M.H."/>
            <person name="Devos D.P."/>
            <person name="Kaster A.-K."/>
            <person name="Ovreas L."/>
            <person name="Rohde M."/>
            <person name="Galperin M.Y."/>
            <person name="Jogler C."/>
        </authorList>
    </citation>
    <scope>NUCLEOTIDE SEQUENCE [LARGE SCALE GENOMIC DNA]</scope>
    <source>
        <strain evidence="20 21">UC8</strain>
    </source>
</reference>
<name>A0A5B9QHB0_9BACT</name>
<comment type="catalytic activity">
    <reaction evidence="3">
        <text>adenosylcob(III)inamide + GTP = adenosylcob(III)inamide phosphate + GDP + H(+)</text>
        <dbReference type="Rhea" id="RHEA:15765"/>
        <dbReference type="ChEBI" id="CHEBI:2480"/>
        <dbReference type="ChEBI" id="CHEBI:15378"/>
        <dbReference type="ChEBI" id="CHEBI:37565"/>
        <dbReference type="ChEBI" id="CHEBI:58189"/>
        <dbReference type="ChEBI" id="CHEBI:58502"/>
        <dbReference type="EC" id="2.7.1.156"/>
    </reaction>
</comment>
<dbReference type="PANTHER" id="PTHR34848:SF1">
    <property type="entry name" value="BIFUNCTIONAL ADENOSYLCOBALAMIN BIOSYNTHESIS PROTEIN COBU"/>
    <property type="match status" value="1"/>
</dbReference>
<evidence type="ECO:0000256" key="17">
    <source>
        <dbReference type="ARBA" id="ARBA00030571"/>
    </source>
</evidence>
<keyword evidence="21" id="KW-1185">Reference proteome</keyword>
<keyword evidence="15 19" id="KW-0342">GTP-binding</keyword>
<evidence type="ECO:0000256" key="18">
    <source>
        <dbReference type="PIRSR" id="PIRSR006135-1"/>
    </source>
</evidence>
<evidence type="ECO:0000256" key="2">
    <source>
        <dbReference type="ARBA" id="ARBA00000711"/>
    </source>
</evidence>
<accession>A0A5B9QHB0</accession>
<dbReference type="PANTHER" id="PTHR34848">
    <property type="match status" value="1"/>
</dbReference>
<evidence type="ECO:0000256" key="13">
    <source>
        <dbReference type="ARBA" id="ARBA00022777"/>
    </source>
</evidence>
<dbReference type="NCBIfam" id="NF004469">
    <property type="entry name" value="PRK05800.1"/>
    <property type="match status" value="1"/>
</dbReference>
<dbReference type="Proteomes" id="UP000325286">
    <property type="component" value="Chromosome"/>
</dbReference>
<keyword evidence="14" id="KW-0067">ATP-binding</keyword>
<evidence type="ECO:0000256" key="4">
    <source>
        <dbReference type="ARBA" id="ARBA00003889"/>
    </source>
</evidence>
<evidence type="ECO:0000256" key="9">
    <source>
        <dbReference type="ARBA" id="ARBA00012523"/>
    </source>
</evidence>
<keyword evidence="12 19" id="KW-0547">Nucleotide-binding</keyword>
<evidence type="ECO:0000256" key="1">
    <source>
        <dbReference type="ARBA" id="ARBA00000312"/>
    </source>
</evidence>
<feature type="binding site" evidence="19">
    <location>
        <begin position="54"/>
        <end position="56"/>
    </location>
    <ligand>
        <name>GTP</name>
        <dbReference type="ChEBI" id="CHEBI:37565"/>
    </ligand>
</feature>
<comment type="catalytic activity">
    <reaction evidence="2">
        <text>adenosylcob(III)inamide phosphate + GTP + H(+) = adenosylcob(III)inamide-GDP + diphosphate</text>
        <dbReference type="Rhea" id="RHEA:22712"/>
        <dbReference type="ChEBI" id="CHEBI:15378"/>
        <dbReference type="ChEBI" id="CHEBI:33019"/>
        <dbReference type="ChEBI" id="CHEBI:37565"/>
        <dbReference type="ChEBI" id="CHEBI:58502"/>
        <dbReference type="ChEBI" id="CHEBI:60487"/>
        <dbReference type="EC" id="2.7.7.62"/>
    </reaction>
</comment>
<evidence type="ECO:0000256" key="8">
    <source>
        <dbReference type="ARBA" id="ARBA00012016"/>
    </source>
</evidence>
<evidence type="ECO:0000256" key="3">
    <source>
        <dbReference type="ARBA" id="ARBA00001522"/>
    </source>
</evidence>
<dbReference type="CDD" id="cd00544">
    <property type="entry name" value="CobU"/>
    <property type="match status" value="1"/>
</dbReference>
<evidence type="ECO:0000256" key="10">
    <source>
        <dbReference type="ARBA" id="ARBA00022573"/>
    </source>
</evidence>
<dbReference type="UniPathway" id="UPA00148">
    <property type="reaction ID" value="UER00236"/>
</dbReference>
<protein>
    <recommendedName>
        <fullName evidence="16">Adenosylcobinamide kinase</fullName>
        <ecNumber evidence="8">2.7.1.156</ecNumber>
        <ecNumber evidence="9">2.7.7.62</ecNumber>
    </recommendedName>
    <alternativeName>
        <fullName evidence="17">Adenosylcobinamide-phosphate guanylyltransferase</fullName>
    </alternativeName>
</protein>
<proteinExistence type="inferred from homology"/>
<dbReference type="EC" id="2.7.7.62" evidence="9"/>
<dbReference type="Gene3D" id="3.40.50.300">
    <property type="entry name" value="P-loop containing nucleotide triphosphate hydrolases"/>
    <property type="match status" value="1"/>
</dbReference>
<evidence type="ECO:0000256" key="11">
    <source>
        <dbReference type="ARBA" id="ARBA00022679"/>
    </source>
</evidence>
<comment type="pathway">
    <text evidence="6">Cofactor biosynthesis; adenosylcobalamin biosynthesis; adenosylcobalamin from cob(II)yrinate a,c-diamide: step 5/7.</text>
</comment>
<evidence type="ECO:0000256" key="14">
    <source>
        <dbReference type="ARBA" id="ARBA00022840"/>
    </source>
</evidence>
<evidence type="ECO:0000256" key="12">
    <source>
        <dbReference type="ARBA" id="ARBA00022741"/>
    </source>
</evidence>
<dbReference type="InterPro" id="IPR003203">
    <property type="entry name" value="CobU/CobP"/>
</dbReference>
<dbReference type="EC" id="2.7.1.156" evidence="8"/>
<keyword evidence="13" id="KW-0418">Kinase</keyword>
<keyword evidence="10" id="KW-0169">Cobalamin biosynthesis</keyword>
<evidence type="ECO:0000256" key="5">
    <source>
        <dbReference type="ARBA" id="ARBA00004692"/>
    </source>
</evidence>
<evidence type="ECO:0000256" key="15">
    <source>
        <dbReference type="ARBA" id="ARBA00023134"/>
    </source>
</evidence>
<feature type="active site" description="GMP-histidine intermediate" evidence="18">
    <location>
        <position position="70"/>
    </location>
</feature>
<dbReference type="GO" id="GO:0005525">
    <property type="term" value="F:GTP binding"/>
    <property type="evidence" value="ECO:0007669"/>
    <property type="project" value="UniProtKB-KW"/>
</dbReference>
<evidence type="ECO:0000256" key="16">
    <source>
        <dbReference type="ARBA" id="ARBA00029570"/>
    </source>
</evidence>
<dbReference type="SUPFAM" id="SSF52540">
    <property type="entry name" value="P-loop containing nucleoside triphosphate hydrolases"/>
    <property type="match status" value="1"/>
</dbReference>
<evidence type="ECO:0000256" key="6">
    <source>
        <dbReference type="ARBA" id="ARBA00005159"/>
    </source>
</evidence>
<comment type="function">
    <text evidence="4">Catalyzes ATP-dependent phosphorylation of adenosylcobinamide and addition of GMP to adenosylcobinamide phosphate.</text>
</comment>
<dbReference type="GO" id="GO:0009236">
    <property type="term" value="P:cobalamin biosynthetic process"/>
    <property type="evidence" value="ECO:0007669"/>
    <property type="project" value="UniProtKB-UniPathway"/>
</dbReference>
<evidence type="ECO:0000256" key="19">
    <source>
        <dbReference type="PIRSR" id="PIRSR006135-2"/>
    </source>
</evidence>
<dbReference type="GO" id="GO:0005524">
    <property type="term" value="F:ATP binding"/>
    <property type="evidence" value="ECO:0007669"/>
    <property type="project" value="UniProtKB-KW"/>
</dbReference>
<evidence type="ECO:0000313" key="20">
    <source>
        <dbReference type="EMBL" id="QEG38214.1"/>
    </source>
</evidence>
<comment type="similarity">
    <text evidence="7">Belongs to the CobU/CobP family.</text>
</comment>
<gene>
    <name evidence="20" type="primary">cobU</name>
    <name evidence="20" type="ORF">UC8_01680</name>
</gene>
<comment type="pathway">
    <text evidence="5">Cofactor biosynthesis; adenosylcobalamin biosynthesis; adenosylcobalamin from cob(II)yrinate a,c-diamide: step 6/7.</text>
</comment>
<dbReference type="PIRSF" id="PIRSF006135">
    <property type="entry name" value="CobU"/>
    <property type="match status" value="1"/>
</dbReference>